<dbReference type="EMBL" id="CAJJDN010000114">
    <property type="protein sequence ID" value="CAD8117677.1"/>
    <property type="molecule type" value="Genomic_DNA"/>
</dbReference>
<name>A0A8S1QSS7_9CILI</name>
<dbReference type="Proteomes" id="UP000692954">
    <property type="component" value="Unassembled WGS sequence"/>
</dbReference>
<dbReference type="AlphaFoldDB" id="A0A8S1QSS7"/>
<evidence type="ECO:0000313" key="1">
    <source>
        <dbReference type="EMBL" id="CAD8117677.1"/>
    </source>
</evidence>
<evidence type="ECO:0000313" key="2">
    <source>
        <dbReference type="Proteomes" id="UP000692954"/>
    </source>
</evidence>
<sequence length="83" mass="10227">MFMDKQINKSKQIKENCYQKFKNTILAKKYDGLKIKQQIYQVSSQSMRNRKKLLESFQKIKAKYRIEYSNFTIFYRSKIEERI</sequence>
<accession>A0A8S1QSS7</accession>
<keyword evidence="2" id="KW-1185">Reference proteome</keyword>
<reference evidence="1" key="1">
    <citation type="submission" date="2021-01" db="EMBL/GenBank/DDBJ databases">
        <authorList>
            <consortium name="Genoscope - CEA"/>
            <person name="William W."/>
        </authorList>
    </citation>
    <scope>NUCLEOTIDE SEQUENCE</scope>
</reference>
<protein>
    <submittedName>
        <fullName evidence="1">Uncharacterized protein</fullName>
    </submittedName>
</protein>
<organism evidence="1 2">
    <name type="scientific">Paramecium sonneborni</name>
    <dbReference type="NCBI Taxonomy" id="65129"/>
    <lineage>
        <taxon>Eukaryota</taxon>
        <taxon>Sar</taxon>
        <taxon>Alveolata</taxon>
        <taxon>Ciliophora</taxon>
        <taxon>Intramacronucleata</taxon>
        <taxon>Oligohymenophorea</taxon>
        <taxon>Peniculida</taxon>
        <taxon>Parameciidae</taxon>
        <taxon>Paramecium</taxon>
    </lineage>
</organism>
<gene>
    <name evidence="1" type="ORF">PSON_ATCC_30995.1.T1140157</name>
</gene>
<comment type="caution">
    <text evidence="1">The sequence shown here is derived from an EMBL/GenBank/DDBJ whole genome shotgun (WGS) entry which is preliminary data.</text>
</comment>
<proteinExistence type="predicted"/>